<sequence>MDSSRRSRMFAAALKVVGGDEGGEPPHGIDSDFLELIHQQLQTIDISRASDDVQLHDDVRAALIGITGEKTKGDSRNPRRGRAALDASGIHVTISFQASSKAMNGHQESQLLEAETEHSNSRLEQMKSATKKMSTTIMQLRSAIKETEAKSSQCLEGFDEMEIKMAVALSGCLSSSYQLMDVFPKPGVDLCSVSPQRTTTDGPFVSYDRTLEGISSLRKPVIEQYKRRVADIHAIAQEIPTPEEIAADLCVLREPSTEAWRASVRLAQEAAFDAEIRAMVDALSQDGQIDLGEFLSGDDTTKTTTTTTAGYSPGREVVDVEAELAAALKLDQFNILQNKKTALDDALRSFKERVLPPLQAAHDCLSSMHAKTVEAEALLGALGEELEAVADGVRAARASAPPPKPKPKDSAAGDNGRGACGDHGAFAHLCDFFKEREPSRPKGAPPLVLLDTEDIENEINLWTAYEAALLEDEQRLLARIPPSLENLSASHAPLLSAIYQHSPLNSSPPFSDSPRLASVTRITQAKADALAETLARIQKWMSPQDIESIESRQAQKKLSLFVSKWTAKK</sequence>
<gene>
    <name evidence="2" type="ORF">PC9H_008095</name>
</gene>
<name>A0A8H6ZWJ1_PLEOS</name>
<evidence type="ECO:0000313" key="2">
    <source>
        <dbReference type="EMBL" id="KAF7428863.1"/>
    </source>
</evidence>
<reference evidence="2" key="1">
    <citation type="submission" date="2019-07" db="EMBL/GenBank/DDBJ databases">
        <authorList>
            <person name="Palmer J.M."/>
        </authorList>
    </citation>
    <scope>NUCLEOTIDE SEQUENCE</scope>
    <source>
        <strain evidence="2">PC9</strain>
    </source>
</reference>
<evidence type="ECO:0000313" key="3">
    <source>
        <dbReference type="Proteomes" id="UP000623687"/>
    </source>
</evidence>
<protein>
    <submittedName>
        <fullName evidence="2">Uncharacterized protein</fullName>
    </submittedName>
</protein>
<dbReference type="EMBL" id="JACETU010000005">
    <property type="protein sequence ID" value="KAF7428863.1"/>
    <property type="molecule type" value="Genomic_DNA"/>
</dbReference>
<dbReference type="OrthoDB" id="2754287at2759"/>
<dbReference type="VEuPathDB" id="FungiDB:PC9H_008095"/>
<feature type="region of interest" description="Disordered" evidence="1">
    <location>
        <begin position="396"/>
        <end position="417"/>
    </location>
</feature>
<evidence type="ECO:0000256" key="1">
    <source>
        <dbReference type="SAM" id="MobiDB-lite"/>
    </source>
</evidence>
<accession>A0A8H6ZWJ1</accession>
<dbReference type="RefSeq" id="XP_036631235.1">
    <property type="nucleotide sequence ID" value="XM_036777615.1"/>
</dbReference>
<proteinExistence type="predicted"/>
<keyword evidence="3" id="KW-1185">Reference proteome</keyword>
<dbReference type="AlphaFoldDB" id="A0A8H6ZWJ1"/>
<dbReference type="Proteomes" id="UP000623687">
    <property type="component" value="Unassembled WGS sequence"/>
</dbReference>
<comment type="caution">
    <text evidence="2">The sequence shown here is derived from an EMBL/GenBank/DDBJ whole genome shotgun (WGS) entry which is preliminary data.</text>
</comment>
<organism evidence="2 3">
    <name type="scientific">Pleurotus ostreatus</name>
    <name type="common">Oyster mushroom</name>
    <name type="synonym">White-rot fungus</name>
    <dbReference type="NCBI Taxonomy" id="5322"/>
    <lineage>
        <taxon>Eukaryota</taxon>
        <taxon>Fungi</taxon>
        <taxon>Dikarya</taxon>
        <taxon>Basidiomycota</taxon>
        <taxon>Agaricomycotina</taxon>
        <taxon>Agaricomycetes</taxon>
        <taxon>Agaricomycetidae</taxon>
        <taxon>Agaricales</taxon>
        <taxon>Pleurotineae</taxon>
        <taxon>Pleurotaceae</taxon>
        <taxon>Pleurotus</taxon>
    </lineage>
</organism>
<dbReference type="GeneID" id="59377913"/>